<dbReference type="Pfam" id="PF14441">
    <property type="entry name" value="OTT_1508_deam"/>
    <property type="match status" value="1"/>
</dbReference>
<evidence type="ECO:0000313" key="2">
    <source>
        <dbReference type="Proteomes" id="UP000224634"/>
    </source>
</evidence>
<reference evidence="1 2" key="1">
    <citation type="submission" date="2017-10" db="EMBL/GenBank/DDBJ databases">
        <title>Comparative genomics in systemic dimorphic fungi from Ajellomycetaceae.</title>
        <authorList>
            <person name="Munoz J.F."/>
            <person name="Mcewen J.G."/>
            <person name="Clay O.K."/>
            <person name="Cuomo C.A."/>
        </authorList>
    </citation>
    <scope>NUCLEOTIDE SEQUENCE [LARGE SCALE GENOMIC DNA]</scope>
    <source>
        <strain evidence="1 2">UAMH7299</strain>
    </source>
</reference>
<gene>
    <name evidence="1" type="ORF">AJ80_01278</name>
</gene>
<protein>
    <submittedName>
        <fullName evidence="1">Uncharacterized protein</fullName>
    </submittedName>
</protein>
<dbReference type="STRING" id="1447883.A0A2B7Z185"/>
<dbReference type="OrthoDB" id="4506255at2759"/>
<dbReference type="InterPro" id="IPR027796">
    <property type="entry name" value="OTT_1508_deam-like"/>
</dbReference>
<evidence type="ECO:0000313" key="1">
    <source>
        <dbReference type="EMBL" id="PGH27091.1"/>
    </source>
</evidence>
<dbReference type="AlphaFoldDB" id="A0A2B7Z185"/>
<proteinExistence type="predicted"/>
<accession>A0A2B7Z185</accession>
<sequence>MCPGWRYIHIRSLPNSPREIRLLEFGEWNQLGYRILADNDVEFEPDNIKKKDIPGSLLRPRYKERRVQGPVHYENQEGVPSLPYIAVSKLSCLACWELAASLRNGDLFHTKGRPHAKASFPWKYPDAEINRAIPQSQAQLSRSFFNNLARTYANRFYEEKMRTRSDSSAGWGAQGRTTKILSIDAFDT</sequence>
<name>A0A2B7Z185_POLH7</name>
<comment type="caution">
    <text evidence="1">The sequence shown here is derived from an EMBL/GenBank/DDBJ whole genome shotgun (WGS) entry which is preliminary data.</text>
</comment>
<organism evidence="1 2">
    <name type="scientific">Polytolypa hystricis (strain UAMH7299)</name>
    <dbReference type="NCBI Taxonomy" id="1447883"/>
    <lineage>
        <taxon>Eukaryota</taxon>
        <taxon>Fungi</taxon>
        <taxon>Dikarya</taxon>
        <taxon>Ascomycota</taxon>
        <taxon>Pezizomycotina</taxon>
        <taxon>Eurotiomycetes</taxon>
        <taxon>Eurotiomycetidae</taxon>
        <taxon>Onygenales</taxon>
        <taxon>Onygenales incertae sedis</taxon>
        <taxon>Polytolypa</taxon>
    </lineage>
</organism>
<dbReference type="EMBL" id="PDNA01000010">
    <property type="protein sequence ID" value="PGH27091.1"/>
    <property type="molecule type" value="Genomic_DNA"/>
</dbReference>
<dbReference type="Proteomes" id="UP000224634">
    <property type="component" value="Unassembled WGS sequence"/>
</dbReference>
<keyword evidence="2" id="KW-1185">Reference proteome</keyword>